<reference evidence="1 2" key="1">
    <citation type="submission" date="2021-03" db="EMBL/GenBank/DDBJ databases">
        <title>Flavobacterium Flabelliformis Sp. Nov. And Flavobacterium Geliluteum Sp. Nov., Two Novel Multidrug Resistant Psychrophilic Species Isolated From Antarctica.</title>
        <authorList>
            <person name="Kralova S."/>
            <person name="Busse H.J."/>
            <person name="Bezdicek M."/>
            <person name="Nykrynova M."/>
            <person name="Kroupova E."/>
            <person name="Krsek D."/>
            <person name="Sedlacek I."/>
        </authorList>
    </citation>
    <scope>NUCLEOTIDE SEQUENCE [LARGE SCALE GENOMIC DNA]</scope>
    <source>
        <strain evidence="1 2">P7388</strain>
    </source>
</reference>
<organism evidence="1 2">
    <name type="scientific">Flavobacterium geliluteum</name>
    <dbReference type="NCBI Taxonomy" id="2816120"/>
    <lineage>
        <taxon>Bacteria</taxon>
        <taxon>Pseudomonadati</taxon>
        <taxon>Bacteroidota</taxon>
        <taxon>Flavobacteriia</taxon>
        <taxon>Flavobacteriales</taxon>
        <taxon>Flavobacteriaceae</taxon>
        <taxon>Flavobacterium</taxon>
    </lineage>
</organism>
<comment type="caution">
    <text evidence="1">The sequence shown here is derived from an EMBL/GenBank/DDBJ whole genome shotgun (WGS) entry which is preliminary data.</text>
</comment>
<proteinExistence type="predicted"/>
<dbReference type="Proteomes" id="UP000675047">
    <property type="component" value="Unassembled WGS sequence"/>
</dbReference>
<dbReference type="AlphaFoldDB" id="A0A940X6A1"/>
<gene>
    <name evidence="1" type="ORF">J3495_04985</name>
</gene>
<dbReference type="EMBL" id="JAGFBV010000005">
    <property type="protein sequence ID" value="MBP4137434.1"/>
    <property type="molecule type" value="Genomic_DNA"/>
</dbReference>
<name>A0A940X6A1_9FLAO</name>
<evidence type="ECO:0000313" key="1">
    <source>
        <dbReference type="EMBL" id="MBP4137434.1"/>
    </source>
</evidence>
<accession>A0A940X6A1</accession>
<dbReference type="RefSeq" id="WP_210665465.1">
    <property type="nucleotide sequence ID" value="NZ_JAGFBV010000005.1"/>
</dbReference>
<sequence>MKPKERKDDFIIIDDIDDDTSVSVEKLEKLRKNNKEWIEHYFPDFSEQNFKSEPRILYYPPGRYGKCAMSKYYIKMFKTPVPINLKVKRRYTKCPKINKPGSLTLTIKIN</sequence>
<keyword evidence="2" id="KW-1185">Reference proteome</keyword>
<evidence type="ECO:0000313" key="2">
    <source>
        <dbReference type="Proteomes" id="UP000675047"/>
    </source>
</evidence>
<protein>
    <submittedName>
        <fullName evidence="1">Uncharacterized protein</fullName>
    </submittedName>
</protein>